<proteinExistence type="predicted"/>
<dbReference type="EMBL" id="BGZK01000212">
    <property type="protein sequence ID" value="GBP28842.1"/>
    <property type="molecule type" value="Genomic_DNA"/>
</dbReference>
<organism evidence="1 2">
    <name type="scientific">Eumeta variegata</name>
    <name type="common">Bagworm moth</name>
    <name type="synonym">Eumeta japonica</name>
    <dbReference type="NCBI Taxonomy" id="151549"/>
    <lineage>
        <taxon>Eukaryota</taxon>
        <taxon>Metazoa</taxon>
        <taxon>Ecdysozoa</taxon>
        <taxon>Arthropoda</taxon>
        <taxon>Hexapoda</taxon>
        <taxon>Insecta</taxon>
        <taxon>Pterygota</taxon>
        <taxon>Neoptera</taxon>
        <taxon>Endopterygota</taxon>
        <taxon>Lepidoptera</taxon>
        <taxon>Glossata</taxon>
        <taxon>Ditrysia</taxon>
        <taxon>Tineoidea</taxon>
        <taxon>Psychidae</taxon>
        <taxon>Oiketicinae</taxon>
        <taxon>Eumeta</taxon>
    </lineage>
</organism>
<dbReference type="Proteomes" id="UP000299102">
    <property type="component" value="Unassembled WGS sequence"/>
</dbReference>
<keyword evidence="2" id="KW-1185">Reference proteome</keyword>
<accession>A0A4C1US88</accession>
<reference evidence="1 2" key="1">
    <citation type="journal article" date="2019" name="Commun. Biol.">
        <title>The bagworm genome reveals a unique fibroin gene that provides high tensile strength.</title>
        <authorList>
            <person name="Kono N."/>
            <person name="Nakamura H."/>
            <person name="Ohtoshi R."/>
            <person name="Tomita M."/>
            <person name="Numata K."/>
            <person name="Arakawa K."/>
        </authorList>
    </citation>
    <scope>NUCLEOTIDE SEQUENCE [LARGE SCALE GENOMIC DNA]</scope>
</reference>
<protein>
    <submittedName>
        <fullName evidence="1">Uncharacterized protein</fullName>
    </submittedName>
</protein>
<gene>
    <name evidence="1" type="ORF">EVAR_24518_1</name>
</gene>
<name>A0A4C1US88_EUMVA</name>
<evidence type="ECO:0000313" key="2">
    <source>
        <dbReference type="Proteomes" id="UP000299102"/>
    </source>
</evidence>
<sequence>MCPVSIHPEIDSKHPAAAALPPVAAPAQMNGSSAFAGRCGYTALDYIMEFDLDTIVEPKYSLMGADTCNVTGTALFRCRYMSLLMPAGTCGVLTAAKTARIGINYTWKLLEHVLSTFKVWVKEHLEWYITVFRKNVFAQVVYINTQVFADASTPLHRYDVTRVW</sequence>
<dbReference type="AlphaFoldDB" id="A0A4C1US88"/>
<evidence type="ECO:0000313" key="1">
    <source>
        <dbReference type="EMBL" id="GBP28842.1"/>
    </source>
</evidence>
<comment type="caution">
    <text evidence="1">The sequence shown here is derived from an EMBL/GenBank/DDBJ whole genome shotgun (WGS) entry which is preliminary data.</text>
</comment>